<keyword evidence="9" id="KW-0067">ATP-binding</keyword>
<dbReference type="GO" id="GO:0006281">
    <property type="term" value="P:DNA repair"/>
    <property type="evidence" value="ECO:0007669"/>
    <property type="project" value="TreeGrafter"/>
</dbReference>
<keyword evidence="7" id="KW-0347">Helicase</keyword>
<dbReference type="InterPro" id="IPR027417">
    <property type="entry name" value="P-loop_NTPase"/>
</dbReference>
<dbReference type="GO" id="GO:0005634">
    <property type="term" value="C:nucleus"/>
    <property type="evidence" value="ECO:0007669"/>
    <property type="project" value="UniProtKB-SubCell"/>
</dbReference>
<dbReference type="Pfam" id="PF13923">
    <property type="entry name" value="zf-C3HC4_2"/>
    <property type="match status" value="1"/>
</dbReference>
<evidence type="ECO:0000256" key="11">
    <source>
        <dbReference type="PROSITE-ProRule" id="PRU00175"/>
    </source>
</evidence>
<dbReference type="InterPro" id="IPR001650">
    <property type="entry name" value="Helicase_C-like"/>
</dbReference>
<dbReference type="Pfam" id="PF00271">
    <property type="entry name" value="Helicase_C"/>
    <property type="match status" value="2"/>
</dbReference>
<evidence type="ECO:0000259" key="14">
    <source>
        <dbReference type="PROSITE" id="PS51192"/>
    </source>
</evidence>
<dbReference type="SMART" id="SM00487">
    <property type="entry name" value="DEXDc"/>
    <property type="match status" value="1"/>
</dbReference>
<dbReference type="SUPFAM" id="SSF57850">
    <property type="entry name" value="RING/U-box"/>
    <property type="match status" value="1"/>
</dbReference>
<evidence type="ECO:0000259" key="13">
    <source>
        <dbReference type="PROSITE" id="PS50089"/>
    </source>
</evidence>
<accession>A0A166X1R7</accession>
<evidence type="ECO:0000256" key="5">
    <source>
        <dbReference type="ARBA" id="ARBA00022771"/>
    </source>
</evidence>
<gene>
    <name evidence="15" type="ORF">FIBSPDRAFT_1035405</name>
</gene>
<dbReference type="PANTHER" id="PTHR45626">
    <property type="entry name" value="TRANSCRIPTION TERMINATION FACTOR 2-RELATED"/>
    <property type="match status" value="1"/>
</dbReference>
<reference evidence="15 16" key="1">
    <citation type="journal article" date="2016" name="Mol. Biol. Evol.">
        <title>Comparative Genomics of Early-Diverging Mushroom-Forming Fungi Provides Insights into the Origins of Lignocellulose Decay Capabilities.</title>
        <authorList>
            <person name="Nagy L.G."/>
            <person name="Riley R."/>
            <person name="Tritt A."/>
            <person name="Adam C."/>
            <person name="Daum C."/>
            <person name="Floudas D."/>
            <person name="Sun H."/>
            <person name="Yadav J.S."/>
            <person name="Pangilinan J."/>
            <person name="Larsson K.H."/>
            <person name="Matsuura K."/>
            <person name="Barry K."/>
            <person name="Labutti K."/>
            <person name="Kuo R."/>
            <person name="Ohm R.A."/>
            <person name="Bhattacharya S.S."/>
            <person name="Shirouzu T."/>
            <person name="Yoshinaga Y."/>
            <person name="Martin F.M."/>
            <person name="Grigoriev I.V."/>
            <person name="Hibbett D.S."/>
        </authorList>
    </citation>
    <scope>NUCLEOTIDE SEQUENCE [LARGE SCALE GENOMIC DNA]</scope>
    <source>
        <strain evidence="15 16">CBS 109695</strain>
    </source>
</reference>
<evidence type="ECO:0000256" key="3">
    <source>
        <dbReference type="ARBA" id="ARBA00022723"/>
    </source>
</evidence>
<dbReference type="Pfam" id="PF08797">
    <property type="entry name" value="HIRAN"/>
    <property type="match status" value="1"/>
</dbReference>
<feature type="region of interest" description="Disordered" evidence="12">
    <location>
        <begin position="100"/>
        <end position="154"/>
    </location>
</feature>
<feature type="domain" description="RING-type" evidence="13">
    <location>
        <begin position="624"/>
        <end position="662"/>
    </location>
</feature>
<dbReference type="Pfam" id="PF00176">
    <property type="entry name" value="SNF2-rel_dom"/>
    <property type="match status" value="1"/>
</dbReference>
<dbReference type="PROSITE" id="PS00518">
    <property type="entry name" value="ZF_RING_1"/>
    <property type="match status" value="1"/>
</dbReference>
<name>A0A166X1R7_9AGAM</name>
<dbReference type="SUPFAM" id="SSF52540">
    <property type="entry name" value="P-loop containing nucleoside triphosphate hydrolases"/>
    <property type="match status" value="3"/>
</dbReference>
<evidence type="ECO:0000256" key="9">
    <source>
        <dbReference type="ARBA" id="ARBA00022840"/>
    </source>
</evidence>
<dbReference type="OrthoDB" id="448448at2759"/>
<keyword evidence="8" id="KW-0862">Zinc</keyword>
<dbReference type="Gene3D" id="3.40.50.10810">
    <property type="entry name" value="Tandem AAA-ATPase domain"/>
    <property type="match status" value="1"/>
</dbReference>
<dbReference type="InterPro" id="IPR049730">
    <property type="entry name" value="SNF2/RAD54-like_C"/>
</dbReference>
<dbReference type="Gene3D" id="3.40.50.300">
    <property type="entry name" value="P-loop containing nucleotide triphosphate hydrolases"/>
    <property type="match status" value="1"/>
</dbReference>
<keyword evidence="3" id="KW-0479">Metal-binding</keyword>
<dbReference type="InterPro" id="IPR001841">
    <property type="entry name" value="Znf_RING"/>
</dbReference>
<evidence type="ECO:0000313" key="16">
    <source>
        <dbReference type="Proteomes" id="UP000076532"/>
    </source>
</evidence>
<dbReference type="GO" id="GO:0005524">
    <property type="term" value="F:ATP binding"/>
    <property type="evidence" value="ECO:0007669"/>
    <property type="project" value="UniProtKB-KW"/>
</dbReference>
<dbReference type="SMART" id="SM00184">
    <property type="entry name" value="RING"/>
    <property type="match status" value="1"/>
</dbReference>
<keyword evidence="5 11" id="KW-0863">Zinc-finger</keyword>
<proteinExistence type="inferred from homology"/>
<sequence>MVGPGEEVNLIREPTNRYDRNAIAVKNIANSQIGHIPREVAGRMAPLMDKGLVTVEGVMHEGNLSGFSYSLSLTLKFYGRSTLRDQLEPLLVWATPRQRGFPPRNNASSSSQPAHAGPSSSQKYAPTSVPAASASYQSRPVGMTAAQIKAHKDREEGIRKQQESLMKAQELKTMLNNLEKVDDDGRRTSLLDTLCSSGDVLNLPLHPDPPGTKNGQLTVDLLKHQSQALQWCVEREYPVLPKKESDKPVQFWQLRVKPDKKPYYFNIATKTPTATPPVLGRGALCADSMGLGKTLTMLSLILTTQNDFPPDFSRATLIVVPLSVMSNWEKQIEDHCVPGVLTSCVYYGSKRSMSPSDLKQHDIVITTYQTVAGEHADSGCVKTNGEGSSKKKKKLEKGLFDVQWKRIILDEGHTIRNPKTKMAKAVSALVAQRRWVLSGTPIINSPRDLGSMLTFLQICQPLDNEDFFKRLLLRPLKDGDPAGAELLRALMSHICIRRTKEMQDADGNHLVPLPPVEMIVVPVKLDDAARELYDAVEEVSKERVERMMDPAGASGPMVTSSVLSMLTRMRQLALHPGLVPQNYLEQLQVEDDHGDNPPAIRITPADKVRLQSQLAQIIEDSEECPICFGILADPRITSCAHPFCFACISEVIARDPKCPMDRRPITMGDLIEPPPPTELTQVPVHRQEEETSGLRAGSSAKIDQLVHLLQLTEAGEKSLVFSQFTGFLDKIGEALEEHGIPYVRFDGQMSAKRRQETIQRFSVPLADSVDSTATLGNAEDTVPVGRQHRASKKVALHADLVDADDNADADFTMAMDDGDDDDDFLDDDADDSAFSGKARQKGKGKTKAKARGRPKKHDNSDDDSLADVNPRVMLISLKAGALGLNLTVANNVYLMDPWWQEGIESQAIDRCNRIGQKKPVHVYQLIAENTVEAKVLDIQEKKKNLIATAFSGIKRVETQRQKKEARLQDLIELFGIRQQAASQRN</sequence>
<feature type="compositionally biased region" description="Acidic residues" evidence="12">
    <location>
        <begin position="822"/>
        <end position="831"/>
    </location>
</feature>
<dbReference type="PROSITE" id="PS50089">
    <property type="entry name" value="ZF_RING_2"/>
    <property type="match status" value="1"/>
</dbReference>
<evidence type="ECO:0000256" key="12">
    <source>
        <dbReference type="SAM" id="MobiDB-lite"/>
    </source>
</evidence>
<dbReference type="GO" id="GO:0008094">
    <property type="term" value="F:ATP-dependent activity, acting on DNA"/>
    <property type="evidence" value="ECO:0007669"/>
    <property type="project" value="TreeGrafter"/>
</dbReference>
<dbReference type="PANTHER" id="PTHR45626:SF17">
    <property type="entry name" value="HELICASE-LIKE TRANSCRIPTION FACTOR"/>
    <property type="match status" value="1"/>
</dbReference>
<evidence type="ECO:0000256" key="4">
    <source>
        <dbReference type="ARBA" id="ARBA00022741"/>
    </source>
</evidence>
<dbReference type="GO" id="GO:0016818">
    <property type="term" value="F:hydrolase activity, acting on acid anhydrides, in phosphorus-containing anhydrides"/>
    <property type="evidence" value="ECO:0007669"/>
    <property type="project" value="InterPro"/>
</dbReference>
<evidence type="ECO:0000256" key="1">
    <source>
        <dbReference type="ARBA" id="ARBA00004123"/>
    </source>
</evidence>
<dbReference type="InterPro" id="IPR014905">
    <property type="entry name" value="HIRAN"/>
</dbReference>
<dbReference type="PROSITE" id="PS51192">
    <property type="entry name" value="HELICASE_ATP_BIND_1"/>
    <property type="match status" value="1"/>
</dbReference>
<feature type="region of interest" description="Disordered" evidence="12">
    <location>
        <begin position="822"/>
        <end position="865"/>
    </location>
</feature>
<dbReference type="InterPro" id="IPR000330">
    <property type="entry name" value="SNF2_N"/>
</dbReference>
<dbReference type="GO" id="GO:0003676">
    <property type="term" value="F:nucleic acid binding"/>
    <property type="evidence" value="ECO:0007669"/>
    <property type="project" value="InterPro"/>
</dbReference>
<dbReference type="InterPro" id="IPR038718">
    <property type="entry name" value="SNF2-like_sf"/>
</dbReference>
<organism evidence="15 16">
    <name type="scientific">Athelia psychrophila</name>
    <dbReference type="NCBI Taxonomy" id="1759441"/>
    <lineage>
        <taxon>Eukaryota</taxon>
        <taxon>Fungi</taxon>
        <taxon>Dikarya</taxon>
        <taxon>Basidiomycota</taxon>
        <taxon>Agaricomycotina</taxon>
        <taxon>Agaricomycetes</taxon>
        <taxon>Agaricomycetidae</taxon>
        <taxon>Atheliales</taxon>
        <taxon>Atheliaceae</taxon>
        <taxon>Athelia</taxon>
    </lineage>
</organism>
<keyword evidence="4" id="KW-0547">Nucleotide-binding</keyword>
<evidence type="ECO:0000256" key="2">
    <source>
        <dbReference type="ARBA" id="ARBA00007025"/>
    </source>
</evidence>
<evidence type="ECO:0000256" key="7">
    <source>
        <dbReference type="ARBA" id="ARBA00022806"/>
    </source>
</evidence>
<dbReference type="SMART" id="SM00910">
    <property type="entry name" value="HIRAN"/>
    <property type="match status" value="1"/>
</dbReference>
<evidence type="ECO:0008006" key="17">
    <source>
        <dbReference type="Google" id="ProtNLM"/>
    </source>
</evidence>
<feature type="compositionally biased region" description="Basic residues" evidence="12">
    <location>
        <begin position="838"/>
        <end position="856"/>
    </location>
</feature>
<evidence type="ECO:0000256" key="8">
    <source>
        <dbReference type="ARBA" id="ARBA00022833"/>
    </source>
</evidence>
<dbReference type="Gene3D" id="3.30.40.10">
    <property type="entry name" value="Zinc/RING finger domain, C3HC4 (zinc finger)"/>
    <property type="match status" value="1"/>
</dbReference>
<dbReference type="InterPro" id="IPR050628">
    <property type="entry name" value="SNF2_RAD54_helicase_TF"/>
</dbReference>
<evidence type="ECO:0000256" key="10">
    <source>
        <dbReference type="ARBA" id="ARBA00023242"/>
    </source>
</evidence>
<dbReference type="InterPro" id="IPR017907">
    <property type="entry name" value="Znf_RING_CS"/>
</dbReference>
<dbReference type="GO" id="GO:0008270">
    <property type="term" value="F:zinc ion binding"/>
    <property type="evidence" value="ECO:0007669"/>
    <property type="project" value="UniProtKB-KW"/>
</dbReference>
<dbReference type="InterPro" id="IPR013083">
    <property type="entry name" value="Znf_RING/FYVE/PHD"/>
</dbReference>
<feature type="compositionally biased region" description="Polar residues" evidence="12">
    <location>
        <begin position="105"/>
        <end position="125"/>
    </location>
</feature>
<evidence type="ECO:0000256" key="6">
    <source>
        <dbReference type="ARBA" id="ARBA00022801"/>
    </source>
</evidence>
<evidence type="ECO:0000313" key="15">
    <source>
        <dbReference type="EMBL" id="KZP34337.1"/>
    </source>
</evidence>
<dbReference type="SMART" id="SM00490">
    <property type="entry name" value="HELICc"/>
    <property type="match status" value="1"/>
</dbReference>
<keyword evidence="16" id="KW-1185">Reference proteome</keyword>
<dbReference type="EMBL" id="KV417480">
    <property type="protein sequence ID" value="KZP34337.1"/>
    <property type="molecule type" value="Genomic_DNA"/>
</dbReference>
<feature type="domain" description="Helicase ATP-binding" evidence="14">
    <location>
        <begin position="274"/>
        <end position="459"/>
    </location>
</feature>
<dbReference type="GO" id="GO:0004386">
    <property type="term" value="F:helicase activity"/>
    <property type="evidence" value="ECO:0007669"/>
    <property type="project" value="UniProtKB-KW"/>
</dbReference>
<dbReference type="InterPro" id="IPR014001">
    <property type="entry name" value="Helicase_ATP-bd"/>
</dbReference>
<dbReference type="Proteomes" id="UP000076532">
    <property type="component" value="Unassembled WGS sequence"/>
</dbReference>
<keyword evidence="6" id="KW-0378">Hydrolase</keyword>
<comment type="similarity">
    <text evidence="2">Belongs to the SNF2/RAD54 helicase family.</text>
</comment>
<dbReference type="CDD" id="cd18793">
    <property type="entry name" value="SF2_C_SNF"/>
    <property type="match status" value="1"/>
</dbReference>
<comment type="subcellular location">
    <subcellularLocation>
        <location evidence="1">Nucleus</location>
    </subcellularLocation>
</comment>
<keyword evidence="10" id="KW-0539">Nucleus</keyword>
<protein>
    <recommendedName>
        <fullName evidence="17">SNF2 family DNA-dependent ATPase domain-containing protein</fullName>
    </recommendedName>
</protein>
<dbReference type="AlphaFoldDB" id="A0A166X1R7"/>
<dbReference type="Gene3D" id="3.30.70.2330">
    <property type="match status" value="1"/>
</dbReference>
<dbReference type="STRING" id="436010.A0A166X1R7"/>